<dbReference type="RefSeq" id="WP_126762391.1">
    <property type="nucleotide sequence ID" value="NZ_BKBT01000022.1"/>
</dbReference>
<dbReference type="AlphaFoldDB" id="A0AAE9XGD5"/>
<gene>
    <name evidence="1" type="ORF">PML95_01105</name>
</gene>
<organism evidence="1 2">
    <name type="scientific">Vagococcus lutrae</name>
    <dbReference type="NCBI Taxonomy" id="81947"/>
    <lineage>
        <taxon>Bacteria</taxon>
        <taxon>Bacillati</taxon>
        <taxon>Bacillota</taxon>
        <taxon>Bacilli</taxon>
        <taxon>Lactobacillales</taxon>
        <taxon>Enterococcaceae</taxon>
        <taxon>Vagococcus</taxon>
    </lineage>
</organism>
<dbReference type="EMBL" id="CP116507">
    <property type="protein sequence ID" value="WCG22872.1"/>
    <property type="molecule type" value="Genomic_DNA"/>
</dbReference>
<evidence type="ECO:0000313" key="2">
    <source>
        <dbReference type="Proteomes" id="UP001179600"/>
    </source>
</evidence>
<proteinExistence type="predicted"/>
<protein>
    <submittedName>
        <fullName evidence="1">Uncharacterized protein</fullName>
    </submittedName>
</protein>
<name>A0AAE9XGD5_9ENTE</name>
<evidence type="ECO:0000313" key="1">
    <source>
        <dbReference type="EMBL" id="WCG22872.1"/>
    </source>
</evidence>
<reference evidence="1" key="1">
    <citation type="submission" date="2023-01" db="EMBL/GenBank/DDBJ databases">
        <title>Oxazolidinone resistance genes in florfenicol resistant enterococci from beef cattle and veal calves at slaughter.</title>
        <authorList>
            <person name="Biggel M."/>
        </authorList>
    </citation>
    <scope>NUCLEOTIDE SEQUENCE</scope>
    <source>
        <strain evidence="1">K204-1</strain>
    </source>
</reference>
<sequence>MRGNLTYYVQKINDIVTLTEQTGEEMNPFFETLRGAIDEDTLSELTSSQYEEIKAAFAKGTAVYEAQLAIIKDLRPPARVLGIHKKLEKAYSQYVLACQSMVESITDESVDVNQFNESETKQDAETDTIAFCIQRMTQLLLK</sequence>
<dbReference type="Proteomes" id="UP001179600">
    <property type="component" value="Chromosome"/>
</dbReference>
<accession>A0AAE9XGD5</accession>